<dbReference type="PANTHER" id="PTHR31672">
    <property type="entry name" value="BNACNNG10540D PROTEIN"/>
    <property type="match status" value="1"/>
</dbReference>
<dbReference type="PaxDb" id="3880-AES80284"/>
<dbReference type="EMBL" id="CM001223">
    <property type="protein sequence ID" value="AES80284.1"/>
    <property type="molecule type" value="Genomic_DNA"/>
</dbReference>
<protein>
    <recommendedName>
        <fullName evidence="4">F-box domain-containing protein</fullName>
    </recommendedName>
</protein>
<dbReference type="HOGENOM" id="CLU_704715_0_0_1"/>
<reference evidence="2" key="3">
    <citation type="submission" date="2015-04" db="UniProtKB">
        <authorList>
            <consortium name="EnsemblPlants"/>
        </authorList>
    </citation>
    <scope>IDENTIFICATION</scope>
    <source>
        <strain evidence="2">cv. Jemalong A17</strain>
    </source>
</reference>
<evidence type="ECO:0000313" key="2">
    <source>
        <dbReference type="EnsemblPlants" id="AES80284"/>
    </source>
</evidence>
<evidence type="ECO:0008006" key="4">
    <source>
        <dbReference type="Google" id="ProtNLM"/>
    </source>
</evidence>
<dbReference type="AlphaFoldDB" id="G7L6M7"/>
<evidence type="ECO:0000313" key="3">
    <source>
        <dbReference type="Proteomes" id="UP000002051"/>
    </source>
</evidence>
<sequence>MTLLPAVFFSDGLIGEIFSVLPVKSLLRFRCLSKSCDTLISDPTFVKLQLKRRSATPNPHFLLILSDSLSFTISMDPYYTVKTKDAPALLVPVLAVRYNRRELRSNARILGFGNNDWRHIESFPVDPISLDYDGPTSVSDGVYFRSTLNWLAIQNQLQYILSTIKDITVENFVIVSFDLRTETYNRYFLPRDFDEVPPETDFIIWQMKKFGVEDSWTPLLKISYQNLQIDYDYSFDFMKYHFNLQSLFLSEDGDTLILDSSQEMEVILYNLRDNTVRRTEASVSSSIIDHRTNVRTSTSISWYMAMDYVETSWVAEGRNHAKPLQMLFEDLKANSKMMLLNQVEGSSSLYEPNMNVCLGWVRMREPYVFNLYAKNYIELGNEAAQHNEIQHT</sequence>
<dbReference type="SUPFAM" id="SSF81383">
    <property type="entry name" value="F-box domain"/>
    <property type="match status" value="1"/>
</dbReference>
<accession>G7L6M7</accession>
<dbReference type="InterPro" id="IPR036047">
    <property type="entry name" value="F-box-like_dom_sf"/>
</dbReference>
<keyword evidence="3" id="KW-1185">Reference proteome</keyword>
<dbReference type="Proteomes" id="UP000002051">
    <property type="component" value="Unassembled WGS sequence"/>
</dbReference>
<proteinExistence type="predicted"/>
<name>G7L6M7_MEDTR</name>
<dbReference type="PANTHER" id="PTHR31672:SF13">
    <property type="entry name" value="F-BOX PROTEIN CPR30-LIKE"/>
    <property type="match status" value="1"/>
</dbReference>
<dbReference type="EnsemblPlants" id="AES80284">
    <property type="protein sequence ID" value="AES80284"/>
    <property type="gene ID" value="MTR_7g078880"/>
</dbReference>
<reference evidence="1 3" key="2">
    <citation type="journal article" date="2014" name="BMC Genomics">
        <title>An improved genome release (version Mt4.0) for the model legume Medicago truncatula.</title>
        <authorList>
            <person name="Tang H."/>
            <person name="Krishnakumar V."/>
            <person name="Bidwell S."/>
            <person name="Rosen B."/>
            <person name="Chan A."/>
            <person name="Zhou S."/>
            <person name="Gentzbittel L."/>
            <person name="Childs K.L."/>
            <person name="Yandell M."/>
            <person name="Gundlach H."/>
            <person name="Mayer K.F."/>
            <person name="Schwartz D.C."/>
            <person name="Town C.D."/>
        </authorList>
    </citation>
    <scope>GENOME REANNOTATION</scope>
    <source>
        <strain evidence="2 3">cv. Jemalong A17</strain>
    </source>
</reference>
<reference evidence="1 3" key="1">
    <citation type="journal article" date="2011" name="Nature">
        <title>The Medicago genome provides insight into the evolution of rhizobial symbioses.</title>
        <authorList>
            <person name="Young N.D."/>
            <person name="Debelle F."/>
            <person name="Oldroyd G.E."/>
            <person name="Geurts R."/>
            <person name="Cannon S.B."/>
            <person name="Udvardi M.K."/>
            <person name="Benedito V.A."/>
            <person name="Mayer K.F."/>
            <person name="Gouzy J."/>
            <person name="Schoof H."/>
            <person name="Van de Peer Y."/>
            <person name="Proost S."/>
            <person name="Cook D.R."/>
            <person name="Meyers B.C."/>
            <person name="Spannagl M."/>
            <person name="Cheung F."/>
            <person name="De Mita S."/>
            <person name="Krishnakumar V."/>
            <person name="Gundlach H."/>
            <person name="Zhou S."/>
            <person name="Mudge J."/>
            <person name="Bharti A.K."/>
            <person name="Murray J.D."/>
            <person name="Naoumkina M.A."/>
            <person name="Rosen B."/>
            <person name="Silverstein K.A."/>
            <person name="Tang H."/>
            <person name="Rombauts S."/>
            <person name="Zhao P.X."/>
            <person name="Zhou P."/>
            <person name="Barbe V."/>
            <person name="Bardou P."/>
            <person name="Bechner M."/>
            <person name="Bellec A."/>
            <person name="Berger A."/>
            <person name="Berges H."/>
            <person name="Bidwell S."/>
            <person name="Bisseling T."/>
            <person name="Choisne N."/>
            <person name="Couloux A."/>
            <person name="Denny R."/>
            <person name="Deshpande S."/>
            <person name="Dai X."/>
            <person name="Doyle J.J."/>
            <person name="Dudez A.M."/>
            <person name="Farmer A.D."/>
            <person name="Fouteau S."/>
            <person name="Franken C."/>
            <person name="Gibelin C."/>
            <person name="Gish J."/>
            <person name="Goldstein S."/>
            <person name="Gonzalez A.J."/>
            <person name="Green P.J."/>
            <person name="Hallab A."/>
            <person name="Hartog M."/>
            <person name="Hua A."/>
            <person name="Humphray S.J."/>
            <person name="Jeong D.H."/>
            <person name="Jing Y."/>
            <person name="Jocker A."/>
            <person name="Kenton S.M."/>
            <person name="Kim D.J."/>
            <person name="Klee K."/>
            <person name="Lai H."/>
            <person name="Lang C."/>
            <person name="Lin S."/>
            <person name="Macmil S.L."/>
            <person name="Magdelenat G."/>
            <person name="Matthews L."/>
            <person name="McCorrison J."/>
            <person name="Monaghan E.L."/>
            <person name="Mun J.H."/>
            <person name="Najar F.Z."/>
            <person name="Nicholson C."/>
            <person name="Noirot C."/>
            <person name="O'Bleness M."/>
            <person name="Paule C.R."/>
            <person name="Poulain J."/>
            <person name="Prion F."/>
            <person name="Qin B."/>
            <person name="Qu C."/>
            <person name="Retzel E.F."/>
            <person name="Riddle C."/>
            <person name="Sallet E."/>
            <person name="Samain S."/>
            <person name="Samson N."/>
            <person name="Sanders I."/>
            <person name="Saurat O."/>
            <person name="Scarpelli C."/>
            <person name="Schiex T."/>
            <person name="Segurens B."/>
            <person name="Severin A.J."/>
            <person name="Sherrier D.J."/>
            <person name="Shi R."/>
            <person name="Sims S."/>
            <person name="Singer S.R."/>
            <person name="Sinharoy S."/>
            <person name="Sterck L."/>
            <person name="Viollet A."/>
            <person name="Wang B.B."/>
            <person name="Wang K."/>
            <person name="Wang M."/>
            <person name="Wang X."/>
            <person name="Warfsmann J."/>
            <person name="Weissenbach J."/>
            <person name="White D.D."/>
            <person name="White J.D."/>
            <person name="Wiley G.B."/>
            <person name="Wincker P."/>
            <person name="Xing Y."/>
            <person name="Yang L."/>
            <person name="Yao Z."/>
            <person name="Ying F."/>
            <person name="Zhai J."/>
            <person name="Zhou L."/>
            <person name="Zuber A."/>
            <person name="Denarie J."/>
            <person name="Dixon R.A."/>
            <person name="May G.D."/>
            <person name="Schwartz D.C."/>
            <person name="Rogers J."/>
            <person name="Quetier F."/>
            <person name="Town C.D."/>
            <person name="Roe B.A."/>
        </authorList>
    </citation>
    <scope>NUCLEOTIDE SEQUENCE [LARGE SCALE GENOMIC DNA]</scope>
    <source>
        <strain evidence="1">A17</strain>
        <strain evidence="2 3">cv. Jemalong A17</strain>
    </source>
</reference>
<organism evidence="1 3">
    <name type="scientific">Medicago truncatula</name>
    <name type="common">Barrel medic</name>
    <name type="synonym">Medicago tribuloides</name>
    <dbReference type="NCBI Taxonomy" id="3880"/>
    <lineage>
        <taxon>Eukaryota</taxon>
        <taxon>Viridiplantae</taxon>
        <taxon>Streptophyta</taxon>
        <taxon>Embryophyta</taxon>
        <taxon>Tracheophyta</taxon>
        <taxon>Spermatophyta</taxon>
        <taxon>Magnoliopsida</taxon>
        <taxon>eudicotyledons</taxon>
        <taxon>Gunneridae</taxon>
        <taxon>Pentapetalae</taxon>
        <taxon>rosids</taxon>
        <taxon>fabids</taxon>
        <taxon>Fabales</taxon>
        <taxon>Fabaceae</taxon>
        <taxon>Papilionoideae</taxon>
        <taxon>50 kb inversion clade</taxon>
        <taxon>NPAAA clade</taxon>
        <taxon>Hologalegina</taxon>
        <taxon>IRL clade</taxon>
        <taxon>Trifolieae</taxon>
        <taxon>Medicago</taxon>
    </lineage>
</organism>
<evidence type="ECO:0000313" key="1">
    <source>
        <dbReference type="EMBL" id="AES80284.1"/>
    </source>
</evidence>
<dbReference type="InterPro" id="IPR050796">
    <property type="entry name" value="SCF_F-box_component"/>
</dbReference>
<gene>
    <name evidence="1" type="ordered locus">MTR_7g078880</name>
</gene>